<comment type="caution">
    <text evidence="12">The sequence shown here is derived from an EMBL/GenBank/DDBJ whole genome shotgun (WGS) entry which is preliminary data.</text>
</comment>
<evidence type="ECO:0000256" key="9">
    <source>
        <dbReference type="SAM" id="Phobius"/>
    </source>
</evidence>
<name>A0A7W8ZCH4_9ACTN</name>
<evidence type="ECO:0000259" key="10">
    <source>
        <dbReference type="Pfam" id="PF07730"/>
    </source>
</evidence>
<keyword evidence="9" id="KW-1133">Transmembrane helix</keyword>
<feature type="transmembrane region" description="Helical" evidence="9">
    <location>
        <begin position="38"/>
        <end position="62"/>
    </location>
</feature>
<dbReference type="InterPro" id="IPR050482">
    <property type="entry name" value="Sensor_HK_TwoCompSys"/>
</dbReference>
<keyword evidence="8" id="KW-0902">Two-component regulatory system</keyword>
<dbReference type="GO" id="GO:0016020">
    <property type="term" value="C:membrane"/>
    <property type="evidence" value="ECO:0007669"/>
    <property type="project" value="InterPro"/>
</dbReference>
<dbReference type="InterPro" id="IPR011712">
    <property type="entry name" value="Sig_transdc_His_kin_sub3_dim/P"/>
</dbReference>
<dbReference type="PANTHER" id="PTHR24421">
    <property type="entry name" value="NITRATE/NITRITE SENSOR PROTEIN NARX-RELATED"/>
    <property type="match status" value="1"/>
</dbReference>
<keyword evidence="9" id="KW-0472">Membrane</keyword>
<evidence type="ECO:0000256" key="5">
    <source>
        <dbReference type="ARBA" id="ARBA00022741"/>
    </source>
</evidence>
<reference evidence="12 13" key="1">
    <citation type="submission" date="2020-08" db="EMBL/GenBank/DDBJ databases">
        <title>Sequencing the genomes of 1000 actinobacteria strains.</title>
        <authorList>
            <person name="Klenk H.-P."/>
        </authorList>
    </citation>
    <scope>NUCLEOTIDE SEQUENCE [LARGE SCALE GENOMIC DNA]</scope>
    <source>
        <strain evidence="12 13">DSM 45790</strain>
    </source>
</reference>
<evidence type="ECO:0000259" key="11">
    <source>
        <dbReference type="Pfam" id="PF13796"/>
    </source>
</evidence>
<dbReference type="GO" id="GO:0046983">
    <property type="term" value="F:protein dimerization activity"/>
    <property type="evidence" value="ECO:0007669"/>
    <property type="project" value="InterPro"/>
</dbReference>
<organism evidence="12 13">
    <name type="scientific">Sphaerisporangium krabiense</name>
    <dbReference type="NCBI Taxonomy" id="763782"/>
    <lineage>
        <taxon>Bacteria</taxon>
        <taxon>Bacillati</taxon>
        <taxon>Actinomycetota</taxon>
        <taxon>Actinomycetes</taxon>
        <taxon>Streptosporangiales</taxon>
        <taxon>Streptosporangiaceae</taxon>
        <taxon>Sphaerisporangium</taxon>
    </lineage>
</organism>
<keyword evidence="9" id="KW-0812">Transmembrane</keyword>
<evidence type="ECO:0000256" key="7">
    <source>
        <dbReference type="ARBA" id="ARBA00022840"/>
    </source>
</evidence>
<dbReference type="SUPFAM" id="SSF55874">
    <property type="entry name" value="ATPase domain of HSP90 chaperone/DNA topoisomerase II/histidine kinase"/>
    <property type="match status" value="1"/>
</dbReference>
<keyword evidence="6 12" id="KW-0418">Kinase</keyword>
<dbReference type="PANTHER" id="PTHR24421:SF10">
    <property type="entry name" value="NITRATE_NITRITE SENSOR PROTEIN NARQ"/>
    <property type="match status" value="1"/>
</dbReference>
<feature type="transmembrane region" description="Helical" evidence="9">
    <location>
        <begin position="163"/>
        <end position="185"/>
    </location>
</feature>
<dbReference type="InterPro" id="IPR036890">
    <property type="entry name" value="HATPase_C_sf"/>
</dbReference>
<dbReference type="Pfam" id="PF13796">
    <property type="entry name" value="Sensor"/>
    <property type="match status" value="1"/>
</dbReference>
<dbReference type="GO" id="GO:0000155">
    <property type="term" value="F:phosphorelay sensor kinase activity"/>
    <property type="evidence" value="ECO:0007669"/>
    <property type="project" value="InterPro"/>
</dbReference>
<feature type="transmembrane region" description="Helical" evidence="9">
    <location>
        <begin position="122"/>
        <end position="143"/>
    </location>
</feature>
<evidence type="ECO:0000256" key="3">
    <source>
        <dbReference type="ARBA" id="ARBA00022553"/>
    </source>
</evidence>
<dbReference type="RefSeq" id="WP_184617957.1">
    <property type="nucleotide sequence ID" value="NZ_JACHBR010000003.1"/>
</dbReference>
<comment type="catalytic activity">
    <reaction evidence="1">
        <text>ATP + protein L-histidine = ADP + protein N-phospho-L-histidine.</text>
        <dbReference type="EC" id="2.7.13.3"/>
    </reaction>
</comment>
<dbReference type="EMBL" id="JACHBR010000003">
    <property type="protein sequence ID" value="MBB5631474.1"/>
    <property type="molecule type" value="Genomic_DNA"/>
</dbReference>
<keyword evidence="5" id="KW-0547">Nucleotide-binding</keyword>
<keyword evidence="4" id="KW-0808">Transferase</keyword>
<keyword evidence="3" id="KW-0597">Phosphoprotein</keyword>
<dbReference type="GO" id="GO:0005524">
    <property type="term" value="F:ATP binding"/>
    <property type="evidence" value="ECO:0007669"/>
    <property type="project" value="UniProtKB-KW"/>
</dbReference>
<evidence type="ECO:0000256" key="8">
    <source>
        <dbReference type="ARBA" id="ARBA00023012"/>
    </source>
</evidence>
<dbReference type="Pfam" id="PF07730">
    <property type="entry name" value="HisKA_3"/>
    <property type="match status" value="1"/>
</dbReference>
<evidence type="ECO:0000313" key="13">
    <source>
        <dbReference type="Proteomes" id="UP000588112"/>
    </source>
</evidence>
<dbReference type="AlphaFoldDB" id="A0A7W8ZCH4"/>
<proteinExistence type="predicted"/>
<dbReference type="Gene3D" id="1.20.5.1930">
    <property type="match status" value="1"/>
</dbReference>
<dbReference type="InterPro" id="IPR025828">
    <property type="entry name" value="Put_sensor_dom"/>
</dbReference>
<accession>A0A7W8ZCH4</accession>
<protein>
    <recommendedName>
        <fullName evidence="2">histidine kinase</fullName>
        <ecNumber evidence="2">2.7.13.3</ecNumber>
    </recommendedName>
</protein>
<feature type="domain" description="Signal transduction histidine kinase subgroup 3 dimerisation and phosphoacceptor" evidence="10">
    <location>
        <begin position="224"/>
        <end position="293"/>
    </location>
</feature>
<dbReference type="Proteomes" id="UP000588112">
    <property type="component" value="Unassembled WGS sequence"/>
</dbReference>
<sequence length="416" mass="43318">MDERTRGGAGPWWASVARRAWRELAYASLMPVMAGIGLVHLVLVSLSLLTTLNLIGVPLLALSVRAARGLGAANLGLARALAGVPVPAPPPLRSRPGLVNRFRAVLGDVTGWRAVVHGLTRLPAAALAVAVAAGTWGCGLLLLCHPLWWRFTALPSPGGLPGAVLVSAAGLILLLLAPWCVHVALAPERALARALLGPAPGDTRIRRLEQARAMAVDDAVARLRRVERDLHDGTAARLVTLALSLGMVQEELEHAHDPERLERGRALVDGAHRSAKEAVAELRDLIRGILPAALDTGLETALATLAARVPIPVELDVRLPERPDPAIEAIAYFCAAELLANVVKHSGAAGASVVVRADDRLLTLLVRDDGAGGAVLGGGSGLRGLADRVAMVDGAFGVRSPAGGPTVITVELPPHI</sequence>
<evidence type="ECO:0000256" key="1">
    <source>
        <dbReference type="ARBA" id="ARBA00000085"/>
    </source>
</evidence>
<gene>
    <name evidence="12" type="ORF">BJ981_007260</name>
</gene>
<keyword evidence="7" id="KW-0067">ATP-binding</keyword>
<feature type="domain" description="Putative sensor" evidence="11">
    <location>
        <begin position="33"/>
        <end position="196"/>
    </location>
</feature>
<evidence type="ECO:0000313" key="12">
    <source>
        <dbReference type="EMBL" id="MBB5631474.1"/>
    </source>
</evidence>
<evidence type="ECO:0000256" key="2">
    <source>
        <dbReference type="ARBA" id="ARBA00012438"/>
    </source>
</evidence>
<evidence type="ECO:0000256" key="6">
    <source>
        <dbReference type="ARBA" id="ARBA00022777"/>
    </source>
</evidence>
<dbReference type="Gene3D" id="3.30.565.10">
    <property type="entry name" value="Histidine kinase-like ATPase, C-terminal domain"/>
    <property type="match status" value="1"/>
</dbReference>
<keyword evidence="13" id="KW-1185">Reference proteome</keyword>
<dbReference type="EC" id="2.7.13.3" evidence="2"/>
<evidence type="ECO:0000256" key="4">
    <source>
        <dbReference type="ARBA" id="ARBA00022679"/>
    </source>
</evidence>